<feature type="region of interest" description="Disordered" evidence="6">
    <location>
        <begin position="299"/>
        <end position="319"/>
    </location>
</feature>
<dbReference type="Pfam" id="PF00005">
    <property type="entry name" value="ABC_tran"/>
    <property type="match status" value="1"/>
</dbReference>
<evidence type="ECO:0000259" key="11">
    <source>
        <dbReference type="Pfam" id="PF19055"/>
    </source>
</evidence>
<dbReference type="PANTHER" id="PTHR48040:SF57">
    <property type="entry name" value="PLEIOTROPIC DRUG RESISTANCE PROTEIN 1-LIKE ISOFORM X1"/>
    <property type="match status" value="1"/>
</dbReference>
<dbReference type="Gene3D" id="3.40.50.300">
    <property type="entry name" value="P-loop containing nucleotide triphosphate hydrolases"/>
    <property type="match status" value="2"/>
</dbReference>
<evidence type="ECO:0000256" key="4">
    <source>
        <dbReference type="ARBA" id="ARBA00022989"/>
    </source>
</evidence>
<dbReference type="InterPro" id="IPR043926">
    <property type="entry name" value="ABCG_dom"/>
</dbReference>
<evidence type="ECO:0000256" key="3">
    <source>
        <dbReference type="ARBA" id="ARBA00022692"/>
    </source>
</evidence>
<dbReference type="Pfam" id="PF01061">
    <property type="entry name" value="ABC2_membrane"/>
    <property type="match status" value="1"/>
</dbReference>
<dbReference type="InterPro" id="IPR027417">
    <property type="entry name" value="P-loop_NTPase"/>
</dbReference>
<keyword evidence="5 7" id="KW-0472">Membrane</keyword>
<dbReference type="GO" id="GO:0005524">
    <property type="term" value="F:ATP binding"/>
    <property type="evidence" value="ECO:0007669"/>
    <property type="project" value="InterPro"/>
</dbReference>
<dbReference type="InterPro" id="IPR013581">
    <property type="entry name" value="PDR_assoc"/>
</dbReference>
<evidence type="ECO:0000259" key="8">
    <source>
        <dbReference type="Pfam" id="PF00005"/>
    </source>
</evidence>
<feature type="domain" description="ABC-2 type transporter transmembrane" evidence="9">
    <location>
        <begin position="165"/>
        <end position="230"/>
    </location>
</feature>
<evidence type="ECO:0000256" key="6">
    <source>
        <dbReference type="SAM" id="MobiDB-lite"/>
    </source>
</evidence>
<dbReference type="PANTHER" id="PTHR48040">
    <property type="entry name" value="PLEIOTROPIC DRUG RESISTANCE PROTEIN 1-LIKE ISOFORM X1"/>
    <property type="match status" value="1"/>
</dbReference>
<organism evidence="12 13">
    <name type="scientific">Rhododendron griersonianum</name>
    <dbReference type="NCBI Taxonomy" id="479676"/>
    <lineage>
        <taxon>Eukaryota</taxon>
        <taxon>Viridiplantae</taxon>
        <taxon>Streptophyta</taxon>
        <taxon>Embryophyta</taxon>
        <taxon>Tracheophyta</taxon>
        <taxon>Spermatophyta</taxon>
        <taxon>Magnoliopsida</taxon>
        <taxon>eudicotyledons</taxon>
        <taxon>Gunneridae</taxon>
        <taxon>Pentapetalae</taxon>
        <taxon>asterids</taxon>
        <taxon>Ericales</taxon>
        <taxon>Ericaceae</taxon>
        <taxon>Ericoideae</taxon>
        <taxon>Rhodoreae</taxon>
        <taxon>Rhododendron</taxon>
    </lineage>
</organism>
<evidence type="ECO:0000313" key="13">
    <source>
        <dbReference type="Proteomes" id="UP000823749"/>
    </source>
</evidence>
<dbReference type="AlphaFoldDB" id="A0AAV6JKB0"/>
<dbReference type="Proteomes" id="UP000823749">
    <property type="component" value="Chromosome 7"/>
</dbReference>
<keyword evidence="3 7" id="KW-0812">Transmembrane</keyword>
<reference evidence="12" key="1">
    <citation type="submission" date="2020-08" db="EMBL/GenBank/DDBJ databases">
        <title>Plant Genome Project.</title>
        <authorList>
            <person name="Zhang R.-G."/>
        </authorList>
    </citation>
    <scope>NUCLEOTIDE SEQUENCE</scope>
    <source>
        <strain evidence="12">WSP0</strain>
        <tissue evidence="12">Leaf</tissue>
    </source>
</reference>
<protein>
    <submittedName>
        <fullName evidence="12">Uncharacterized protein</fullName>
    </submittedName>
</protein>
<keyword evidence="13" id="KW-1185">Reference proteome</keyword>
<name>A0AAV6JKB0_9ERIC</name>
<dbReference type="Pfam" id="PF08370">
    <property type="entry name" value="PDR_assoc"/>
    <property type="match status" value="1"/>
</dbReference>
<keyword evidence="2" id="KW-0813">Transport</keyword>
<evidence type="ECO:0000259" key="9">
    <source>
        <dbReference type="Pfam" id="PF01061"/>
    </source>
</evidence>
<dbReference type="SUPFAM" id="SSF52540">
    <property type="entry name" value="P-loop containing nucleoside triphosphate hydrolases"/>
    <property type="match status" value="2"/>
</dbReference>
<dbReference type="GO" id="GO:0016020">
    <property type="term" value="C:membrane"/>
    <property type="evidence" value="ECO:0007669"/>
    <property type="project" value="UniProtKB-SubCell"/>
</dbReference>
<accession>A0AAV6JKB0</accession>
<sequence length="517" mass="57971">MLVGPARALFMDEISTGLDSSTTFQIVNSIKQYIHILQGTCVISLLQPAPETYDLFDDIILLSDGQIVYQGPHENVLEFFEHTGFKCPNRKGVADFLQEVKSRKDQEQYWTRRHEPYGFVTAREFAEIFQSFHVGRKLEDELSILFDKAKSHPAALATNKYGVTSELFRLVAALGRNMIVANTFGSFALLAILVLEGFILSRDDIKTWWIWGYWASPLMYGQNAIAVNEFLGDSWRHVPPNSTESLGVLVLKSCGIFPEAHWYWIGVGALVGYVFLFNALFTLALAYLSRRGDEVQRSASLKSSSSRMGSTSEANQNRERGMVLPFEPLSISFDDIKYSVDMPQEMKAQGIPEDRLELLKGVGGAFRPGVLTALMGVSGAGKTTMMDVLAGRKTGGYIEGRILVSGYPKKQETFAHVAGYCEQTDVHSPHVTVYESLNYSAWLRGTQQDIFNAMGSMYSAVIFVGVQNAMSVQPVVAVERTVFYREKQQECTQLCLMLLDRYWLYSSVELIIENCKL</sequence>
<comment type="subcellular location">
    <subcellularLocation>
        <location evidence="1">Membrane</location>
        <topology evidence="1">Multi-pass membrane protein</topology>
    </subcellularLocation>
</comment>
<feature type="compositionally biased region" description="Low complexity" evidence="6">
    <location>
        <begin position="299"/>
        <end position="312"/>
    </location>
</feature>
<gene>
    <name evidence="12" type="ORF">RHGRI_020690</name>
</gene>
<feature type="domain" description="ABC transporter" evidence="8">
    <location>
        <begin position="359"/>
        <end position="449"/>
    </location>
</feature>
<dbReference type="GO" id="GO:0016887">
    <property type="term" value="F:ATP hydrolysis activity"/>
    <property type="evidence" value="ECO:0007669"/>
    <property type="project" value="InterPro"/>
</dbReference>
<feature type="domain" description="ABC transporter family G" evidence="11">
    <location>
        <begin position="47"/>
        <end position="97"/>
    </location>
</feature>
<dbReference type="InterPro" id="IPR003439">
    <property type="entry name" value="ABC_transporter-like_ATP-bd"/>
</dbReference>
<evidence type="ECO:0000256" key="1">
    <source>
        <dbReference type="ARBA" id="ARBA00004141"/>
    </source>
</evidence>
<feature type="domain" description="Plant PDR ABC transporter associated" evidence="10">
    <location>
        <begin position="235"/>
        <end position="292"/>
    </location>
</feature>
<proteinExistence type="predicted"/>
<dbReference type="Pfam" id="PF19055">
    <property type="entry name" value="ABC2_membrane_7"/>
    <property type="match status" value="1"/>
</dbReference>
<evidence type="ECO:0000256" key="2">
    <source>
        <dbReference type="ARBA" id="ARBA00022448"/>
    </source>
</evidence>
<evidence type="ECO:0000256" key="7">
    <source>
        <dbReference type="SAM" id="Phobius"/>
    </source>
</evidence>
<dbReference type="InterPro" id="IPR013525">
    <property type="entry name" value="ABC2_TM"/>
</dbReference>
<feature type="transmembrane region" description="Helical" evidence="7">
    <location>
        <begin position="262"/>
        <end position="288"/>
    </location>
</feature>
<evidence type="ECO:0000313" key="12">
    <source>
        <dbReference type="EMBL" id="KAG5540558.1"/>
    </source>
</evidence>
<evidence type="ECO:0000259" key="10">
    <source>
        <dbReference type="Pfam" id="PF08370"/>
    </source>
</evidence>
<comment type="caution">
    <text evidence="12">The sequence shown here is derived from an EMBL/GenBank/DDBJ whole genome shotgun (WGS) entry which is preliminary data.</text>
</comment>
<dbReference type="FunFam" id="3.40.50.300:FF:003489">
    <property type="entry name" value="ABC transporter G family member 39"/>
    <property type="match status" value="1"/>
</dbReference>
<feature type="transmembrane region" description="Helical" evidence="7">
    <location>
        <begin position="179"/>
        <end position="200"/>
    </location>
</feature>
<evidence type="ECO:0000256" key="5">
    <source>
        <dbReference type="ARBA" id="ARBA00023136"/>
    </source>
</evidence>
<keyword evidence="4 7" id="KW-1133">Transmembrane helix</keyword>
<dbReference type="GO" id="GO:0140359">
    <property type="term" value="F:ABC-type transporter activity"/>
    <property type="evidence" value="ECO:0007669"/>
    <property type="project" value="InterPro"/>
</dbReference>
<dbReference type="EMBL" id="JACTNZ010000007">
    <property type="protein sequence ID" value="KAG5540558.1"/>
    <property type="molecule type" value="Genomic_DNA"/>
</dbReference>